<gene>
    <name evidence="3" type="ORF">SNAT2548_LOCUS13208</name>
</gene>
<accession>A0A812M2W2</accession>
<dbReference type="OrthoDB" id="469251at2759"/>
<reference evidence="3" key="1">
    <citation type="submission" date="2021-02" db="EMBL/GenBank/DDBJ databases">
        <authorList>
            <person name="Dougan E. K."/>
            <person name="Rhodes N."/>
            <person name="Thang M."/>
            <person name="Chan C."/>
        </authorList>
    </citation>
    <scope>NUCLEOTIDE SEQUENCE</scope>
</reference>
<name>A0A812M2W2_9DINO</name>
<evidence type="ECO:0008006" key="5">
    <source>
        <dbReference type="Google" id="ProtNLM"/>
    </source>
</evidence>
<feature type="region of interest" description="Disordered" evidence="1">
    <location>
        <begin position="93"/>
        <end position="134"/>
    </location>
</feature>
<organism evidence="3 4">
    <name type="scientific">Symbiodinium natans</name>
    <dbReference type="NCBI Taxonomy" id="878477"/>
    <lineage>
        <taxon>Eukaryota</taxon>
        <taxon>Sar</taxon>
        <taxon>Alveolata</taxon>
        <taxon>Dinophyceae</taxon>
        <taxon>Suessiales</taxon>
        <taxon>Symbiodiniaceae</taxon>
        <taxon>Symbiodinium</taxon>
    </lineage>
</organism>
<feature type="compositionally biased region" description="Basic and acidic residues" evidence="1">
    <location>
        <begin position="123"/>
        <end position="134"/>
    </location>
</feature>
<protein>
    <recommendedName>
        <fullName evidence="5">PSI-F</fullName>
    </recommendedName>
</protein>
<keyword evidence="4" id="KW-1185">Reference proteome</keyword>
<feature type="region of interest" description="Disordered" evidence="1">
    <location>
        <begin position="25"/>
        <end position="44"/>
    </location>
</feature>
<feature type="chain" id="PRO_5033007173" description="PSI-F" evidence="2">
    <location>
        <begin position="19"/>
        <end position="134"/>
    </location>
</feature>
<dbReference type="Proteomes" id="UP000604046">
    <property type="component" value="Unassembled WGS sequence"/>
</dbReference>
<dbReference type="AlphaFoldDB" id="A0A812M2W2"/>
<feature type="signal peptide" evidence="2">
    <location>
        <begin position="1"/>
        <end position="18"/>
    </location>
</feature>
<evidence type="ECO:0000256" key="1">
    <source>
        <dbReference type="SAM" id="MobiDB-lite"/>
    </source>
</evidence>
<evidence type="ECO:0000313" key="4">
    <source>
        <dbReference type="Proteomes" id="UP000604046"/>
    </source>
</evidence>
<dbReference type="EMBL" id="CAJNDS010001369">
    <property type="protein sequence ID" value="CAE7256791.1"/>
    <property type="molecule type" value="Genomic_DNA"/>
</dbReference>
<proteinExistence type="predicted"/>
<comment type="caution">
    <text evidence="3">The sequence shown here is derived from an EMBL/GenBank/DDBJ whole genome shotgun (WGS) entry which is preliminary data.</text>
</comment>
<keyword evidence="2" id="KW-0732">Signal</keyword>
<evidence type="ECO:0000256" key="2">
    <source>
        <dbReference type="SAM" id="SignalP"/>
    </source>
</evidence>
<evidence type="ECO:0000313" key="3">
    <source>
        <dbReference type="EMBL" id="CAE7256791.1"/>
    </source>
</evidence>
<sequence length="134" mass="14201">MARCFMLLAAVGLATCEAFVVPVEPPSQPATPRRLPSRMETVEAPSDVSAAGQAVVLSMLAGLIVGLAAPASSWAEDAAPAVSPKEARAAKFKEEMQKASAKLQAAPSKEERLKKSQQQLQEYSKKADTEYTSP</sequence>